<evidence type="ECO:0000256" key="2">
    <source>
        <dbReference type="ARBA" id="ARBA00022741"/>
    </source>
</evidence>
<dbReference type="HOGENOM" id="CLU_029016_6_2_11"/>
<dbReference type="RefSeq" id="WP_015036828.1">
    <property type="nucleotide sequence ID" value="NC_018750.1"/>
</dbReference>
<evidence type="ECO:0000313" key="8">
    <source>
        <dbReference type="Proteomes" id="UP000006854"/>
    </source>
</evidence>
<dbReference type="Pfam" id="PF13535">
    <property type="entry name" value="ATP-grasp_4"/>
    <property type="match status" value="1"/>
</dbReference>
<dbReference type="STRING" id="953739.SVEN_5647"/>
<organism evidence="7 8">
    <name type="scientific">Streptomyces venezuelae (strain ATCC 10712 / CBS 650.69 / DSM 40230 / JCM 4526 / NBRC 13096 / PD 04745)</name>
    <dbReference type="NCBI Taxonomy" id="953739"/>
    <lineage>
        <taxon>Bacteria</taxon>
        <taxon>Bacillati</taxon>
        <taxon>Actinomycetota</taxon>
        <taxon>Actinomycetes</taxon>
        <taxon>Kitasatosporales</taxon>
        <taxon>Streptomycetaceae</taxon>
        <taxon>Streptomyces</taxon>
    </lineage>
</organism>
<sequence length="501" mass="53512">MTTPHLSRFSADQALAAASLVRGLTDRLAARTSAEATTLAGHLLAPGGLATDLRRLLDAATRHHPTTREDKDLPVTVPPTSLQQTTSRPTVLVVAPGDEVYRGYCLEQVAAAYDVAVITPKPLTWEAEHVVDHEVADPYQRDQLLVAGQAISARRTIAGVLTWNENLLVHTAQLAEDLGLRTNPPAVMENCRNKHATRQLFAAHQVPSARSGRVRDLLEATILAEDIGYPIVLKPAGQAGSVGVIRVDTSEDLAHAFDFAAAGAALAGGQNTDVLVEEYLYGPEISVECVTQNGHTHAVAVTRKKLGFEPYFEEVGHTVDATDTLLDEVAPIAAAAIRALGIDHGIQHVEMRLTPTGPRIIEVNARIGGDLIGHLVRLATGLDLPHIAADLACGTSPRLEHSRLRAAGVTLLYPETSGTLTHRSIDRAFAERTRWLDLVQWIGAVGDRIVLPPEGDVDVARAGLYVVTGYDAAKVEERLAETAQHITLTVRPGGPGTEGAA</sequence>
<dbReference type="PATRIC" id="fig|953739.5.peg.872"/>
<dbReference type="KEGG" id="sve:SVEN_5647"/>
<dbReference type="eggNOG" id="COG0151">
    <property type="taxonomic scope" value="Bacteria"/>
</dbReference>
<dbReference type="GeneID" id="51866204"/>
<dbReference type="GO" id="GO:0005524">
    <property type="term" value="F:ATP binding"/>
    <property type="evidence" value="ECO:0007669"/>
    <property type="project" value="UniProtKB-UniRule"/>
</dbReference>
<dbReference type="GO" id="GO:0046872">
    <property type="term" value="F:metal ion binding"/>
    <property type="evidence" value="ECO:0007669"/>
    <property type="project" value="InterPro"/>
</dbReference>
<dbReference type="AlphaFoldDB" id="F2R990"/>
<name>F2R990_STRVP</name>
<keyword evidence="3 4" id="KW-0067">ATP-binding</keyword>
<feature type="domain" description="ATP-grasp" evidence="6">
    <location>
        <begin position="198"/>
        <end position="393"/>
    </location>
</feature>
<keyword evidence="2 4" id="KW-0547">Nucleotide-binding</keyword>
<dbReference type="GO" id="GO:0016874">
    <property type="term" value="F:ligase activity"/>
    <property type="evidence" value="ECO:0007669"/>
    <property type="project" value="UniProtKB-KW"/>
</dbReference>
<proteinExistence type="predicted"/>
<evidence type="ECO:0000256" key="4">
    <source>
        <dbReference type="PROSITE-ProRule" id="PRU00409"/>
    </source>
</evidence>
<keyword evidence="8" id="KW-1185">Reference proteome</keyword>
<evidence type="ECO:0000256" key="1">
    <source>
        <dbReference type="ARBA" id="ARBA00022598"/>
    </source>
</evidence>
<evidence type="ECO:0000256" key="3">
    <source>
        <dbReference type="ARBA" id="ARBA00022840"/>
    </source>
</evidence>
<dbReference type="PROSITE" id="PS50975">
    <property type="entry name" value="ATP_GRASP"/>
    <property type="match status" value="1"/>
</dbReference>
<dbReference type="InterPro" id="IPR011761">
    <property type="entry name" value="ATP-grasp"/>
</dbReference>
<dbReference type="Gene3D" id="3.30.470.20">
    <property type="entry name" value="ATP-grasp fold, B domain"/>
    <property type="match status" value="1"/>
</dbReference>
<feature type="region of interest" description="Disordered" evidence="5">
    <location>
        <begin position="63"/>
        <end position="84"/>
    </location>
</feature>
<dbReference type="SUPFAM" id="SSF56059">
    <property type="entry name" value="Glutathione synthetase ATP-binding domain-like"/>
    <property type="match status" value="1"/>
</dbReference>
<dbReference type="InterPro" id="IPR052032">
    <property type="entry name" value="ATP-dep_AA_Ligase"/>
</dbReference>
<evidence type="ECO:0000256" key="5">
    <source>
        <dbReference type="SAM" id="MobiDB-lite"/>
    </source>
</evidence>
<gene>
    <name evidence="7" type="ordered locus">SVEN_5647</name>
</gene>
<evidence type="ECO:0000259" key="6">
    <source>
        <dbReference type="PROSITE" id="PS50975"/>
    </source>
</evidence>
<dbReference type="EMBL" id="FR845719">
    <property type="protein sequence ID" value="CCA58933.1"/>
    <property type="molecule type" value="Genomic_DNA"/>
</dbReference>
<keyword evidence="1" id="KW-0436">Ligase</keyword>
<evidence type="ECO:0000313" key="7">
    <source>
        <dbReference type="EMBL" id="CCA58933.1"/>
    </source>
</evidence>
<dbReference type="PANTHER" id="PTHR43585:SF2">
    <property type="entry name" value="ATP-GRASP ENZYME FSQD"/>
    <property type="match status" value="1"/>
</dbReference>
<reference evidence="7 8" key="1">
    <citation type="journal article" date="2011" name="BMC Genomics">
        <title>Genome-wide analysis of the role of GlnR in Streptomyces venezuelae provides new insights into global nitrogen regulation in actinomycetes.</title>
        <authorList>
            <person name="Pullan S.T."/>
            <person name="Bibb M.J."/>
            <person name="Merrick M."/>
        </authorList>
    </citation>
    <scope>NUCLEOTIDE SEQUENCE [LARGE SCALE GENOMIC DNA]</scope>
    <source>
        <strain evidence="7">ATCC 10712</strain>
    </source>
</reference>
<protein>
    <submittedName>
        <fullName evidence="7">Carboxylase</fullName>
    </submittedName>
</protein>
<dbReference type="PANTHER" id="PTHR43585">
    <property type="entry name" value="FUMIPYRROLE BIOSYNTHESIS PROTEIN C"/>
    <property type="match status" value="1"/>
</dbReference>
<dbReference type="SMART" id="SM01209">
    <property type="entry name" value="GARS_A"/>
    <property type="match status" value="1"/>
</dbReference>
<accession>F2R990</accession>
<dbReference type="Proteomes" id="UP000006854">
    <property type="component" value="Chromosome"/>
</dbReference>
<feature type="compositionally biased region" description="Basic and acidic residues" evidence="5">
    <location>
        <begin position="63"/>
        <end position="73"/>
    </location>
</feature>